<feature type="domain" description="MKRN2 opposite strand protein-like C-terminal" evidence="1">
    <location>
        <begin position="53"/>
        <end position="157"/>
    </location>
</feature>
<dbReference type="AlphaFoldDB" id="A0A979EM77"/>
<evidence type="ECO:0000259" key="1">
    <source>
        <dbReference type="Pfam" id="PF16044"/>
    </source>
</evidence>
<keyword evidence="2" id="KW-1185">Reference proteome</keyword>
<dbReference type="PANTHER" id="PTHR33963:SF2">
    <property type="entry name" value="MKRN2 OPPOSITE STRAND PROTEIN"/>
    <property type="match status" value="1"/>
</dbReference>
<dbReference type="InterPro" id="IPR053921">
    <property type="entry name" value="MKRN2OS-like_C"/>
</dbReference>
<proteinExistence type="predicted"/>
<dbReference type="CTD" id="100149633"/>
<evidence type="ECO:0000313" key="3">
    <source>
        <dbReference type="RefSeq" id="XP_047005276.1"/>
    </source>
</evidence>
<name>A0A979EM77_ICTPU</name>
<dbReference type="PANTHER" id="PTHR33963">
    <property type="entry name" value="MKRN2 OPPOSITE STRAND PROTEIN"/>
    <property type="match status" value="1"/>
</dbReference>
<dbReference type="InterPro" id="IPR032016">
    <property type="entry name" value="MKRN2OS-like"/>
</dbReference>
<sequence length="193" mass="21986">MEKTVVKFRHCGKDIYSFSKLDVTLKQQNACSAERNVCPVCRNALVLGLLDAPVALPSPFTNGHETQCSFLLGANEGPWYLGEWRETELHVGLSDSKGLVYNYTLAGVQRDEHGWEQCVSIQLVPPYRQDLTQLWDKELNLFSSLPVWTPERCCSKKINQHLLTNQNRALNNTVIPRGEGVWLVLLWLRPDIH</sequence>
<accession>A0A979EM77</accession>
<evidence type="ECO:0000313" key="2">
    <source>
        <dbReference type="Proteomes" id="UP000221080"/>
    </source>
</evidence>
<dbReference type="Pfam" id="PF16044">
    <property type="entry name" value="DUF4796_C"/>
    <property type="match status" value="1"/>
</dbReference>
<dbReference type="Proteomes" id="UP000221080">
    <property type="component" value="Chromosome 21"/>
</dbReference>
<reference evidence="3" key="2">
    <citation type="submission" date="2025-08" db="UniProtKB">
        <authorList>
            <consortium name="RefSeq"/>
        </authorList>
    </citation>
    <scope>IDENTIFICATION</scope>
    <source>
        <tissue evidence="3">Blood</tissue>
    </source>
</reference>
<gene>
    <name evidence="3" type="primary">mkrn2os.1</name>
</gene>
<dbReference type="GeneID" id="108255014"/>
<dbReference type="RefSeq" id="XP_047005276.1">
    <property type="nucleotide sequence ID" value="XM_047149320.2"/>
</dbReference>
<reference evidence="2" key="1">
    <citation type="journal article" date="2016" name="Nat. Commun.">
        <title>The channel catfish genome sequence provides insights into the evolution of scale formation in teleosts.</title>
        <authorList>
            <person name="Liu Z."/>
            <person name="Liu S."/>
            <person name="Yao J."/>
            <person name="Bao L."/>
            <person name="Zhang J."/>
            <person name="Li Y."/>
            <person name="Jiang C."/>
            <person name="Sun L."/>
            <person name="Wang R."/>
            <person name="Zhang Y."/>
            <person name="Zhou T."/>
            <person name="Zeng Q."/>
            <person name="Fu Q."/>
            <person name="Gao S."/>
            <person name="Li N."/>
            <person name="Koren S."/>
            <person name="Jiang Y."/>
            <person name="Zimin A."/>
            <person name="Xu P."/>
            <person name="Phillippy A.M."/>
            <person name="Geng X."/>
            <person name="Song L."/>
            <person name="Sun F."/>
            <person name="Li C."/>
            <person name="Wang X."/>
            <person name="Chen A."/>
            <person name="Jin Y."/>
            <person name="Yuan Z."/>
            <person name="Yang Y."/>
            <person name="Tan S."/>
            <person name="Peatman E."/>
            <person name="Lu J."/>
            <person name="Qin Z."/>
            <person name="Dunham R."/>
            <person name="Li Z."/>
            <person name="Sonstegard T."/>
            <person name="Feng J."/>
            <person name="Danzmann R.G."/>
            <person name="Schroeder S."/>
            <person name="Scheffler B."/>
            <person name="Duke M.V."/>
            <person name="Ballard L."/>
            <person name="Kucuktas H."/>
            <person name="Kaltenboeck L."/>
            <person name="Liu H."/>
            <person name="Armbruster J."/>
            <person name="Xie Y."/>
            <person name="Kirby M.L."/>
            <person name="Tian Y."/>
            <person name="Flanagan M.E."/>
            <person name="Mu W."/>
            <person name="Waldbieser G.C."/>
        </authorList>
    </citation>
    <scope>NUCLEOTIDE SEQUENCE [LARGE SCALE GENOMIC DNA]</scope>
    <source>
        <strain evidence="2">SDA103</strain>
    </source>
</reference>
<organism evidence="2 3">
    <name type="scientific">Ictalurus punctatus</name>
    <name type="common">Channel catfish</name>
    <name type="synonym">Silurus punctatus</name>
    <dbReference type="NCBI Taxonomy" id="7998"/>
    <lineage>
        <taxon>Eukaryota</taxon>
        <taxon>Metazoa</taxon>
        <taxon>Chordata</taxon>
        <taxon>Craniata</taxon>
        <taxon>Vertebrata</taxon>
        <taxon>Euteleostomi</taxon>
        <taxon>Actinopterygii</taxon>
        <taxon>Neopterygii</taxon>
        <taxon>Teleostei</taxon>
        <taxon>Ostariophysi</taxon>
        <taxon>Siluriformes</taxon>
        <taxon>Ictaluridae</taxon>
        <taxon>Ictalurus</taxon>
    </lineage>
</organism>
<protein>
    <submittedName>
        <fullName evidence="3">MKRN2 opposite strand, tandem duplicate 1 isoform X2</fullName>
    </submittedName>
</protein>